<dbReference type="PANTHER" id="PTHR38795">
    <property type="entry name" value="DUF6604 DOMAIN-CONTAINING PROTEIN"/>
    <property type="match status" value="1"/>
</dbReference>
<comment type="caution">
    <text evidence="1">The sequence shown here is derived from an EMBL/GenBank/DDBJ whole genome shotgun (WGS) entry which is preliminary data.</text>
</comment>
<sequence>MLALQTLDGYPIEDELFQAVRRYKNTGKPSISLVFGFQVYLNIRRCMEKDGLIFSTFQKAITEMQNHLSDLDTYDAYKRQGSDVSAENVEPYMLEVAVARARITSFTEDKIFQEKERISKLTGYNPPETVRHRFLRVSPLMCGLCLFYCRKVLREIALHTDRSETLIACAHIYNALKKENLLEACWLDMDAVLSLMGHEVFWIRREKPGTYYDYWKALSLRLGVSASVLTDICRPGAAKIFRSWAICRPLASKYRLVSCHFPVDTIMPFKPLRNMPVRGYIPVTDGDNFIWTPSEIENAIVGGSLLTALLESLKQILPHENIVNLIDRHEILSYGVVGVFHFSRLPGMEDGKLMGAAADVVDKWLSAGRGDADKMVEM</sequence>
<evidence type="ECO:0000313" key="2">
    <source>
        <dbReference type="Proteomes" id="UP000766486"/>
    </source>
</evidence>
<reference evidence="1 2" key="1">
    <citation type="submission" date="2019-06" db="EMBL/GenBank/DDBJ databases">
        <authorList>
            <person name="Broberg M."/>
        </authorList>
    </citation>
    <scope>NUCLEOTIDE SEQUENCE [LARGE SCALE GENOMIC DNA]</scope>
</reference>
<proteinExistence type="predicted"/>
<dbReference type="EMBL" id="CABFNS010000698">
    <property type="protein sequence ID" value="VUC22888.1"/>
    <property type="molecule type" value="Genomic_DNA"/>
</dbReference>
<evidence type="ECO:0000313" key="1">
    <source>
        <dbReference type="EMBL" id="VUC22888.1"/>
    </source>
</evidence>
<keyword evidence="2" id="KW-1185">Reference proteome</keyword>
<name>A0ABY6TW53_BIOOC</name>
<dbReference type="PANTHER" id="PTHR38795:SF1">
    <property type="entry name" value="DUF6604 DOMAIN-CONTAINING PROTEIN"/>
    <property type="match status" value="1"/>
</dbReference>
<dbReference type="Proteomes" id="UP000766486">
    <property type="component" value="Unassembled WGS sequence"/>
</dbReference>
<gene>
    <name evidence="1" type="ORF">CLO192961_LOCUS98143</name>
</gene>
<organism evidence="1 2">
    <name type="scientific">Bionectria ochroleuca</name>
    <name type="common">Gliocladium roseum</name>
    <dbReference type="NCBI Taxonomy" id="29856"/>
    <lineage>
        <taxon>Eukaryota</taxon>
        <taxon>Fungi</taxon>
        <taxon>Dikarya</taxon>
        <taxon>Ascomycota</taxon>
        <taxon>Pezizomycotina</taxon>
        <taxon>Sordariomycetes</taxon>
        <taxon>Hypocreomycetidae</taxon>
        <taxon>Hypocreales</taxon>
        <taxon>Bionectriaceae</taxon>
        <taxon>Clonostachys</taxon>
    </lineage>
</organism>
<protein>
    <submittedName>
        <fullName evidence="1">Uncharacterized protein</fullName>
    </submittedName>
</protein>
<accession>A0ABY6TW53</accession>